<protein>
    <submittedName>
        <fullName evidence="1">Uncharacterized protein</fullName>
    </submittedName>
</protein>
<reference evidence="1 2" key="1">
    <citation type="submission" date="2015-06" db="EMBL/GenBank/DDBJ databases">
        <title>R. anatipestifer strain HXb2 is the most virulent strain so far, and the genome sequence would help us uncover the pathogenesis.</title>
        <authorList>
            <person name="Hu Q."/>
            <person name="Qi J."/>
            <person name="Bo H."/>
            <person name="Liu G."/>
            <person name="Tao M."/>
            <person name="Ding Y."/>
            <person name="Xue Y."/>
        </authorList>
    </citation>
    <scope>NUCLEOTIDE SEQUENCE [LARGE SCALE GENOMIC DNA]</scope>
    <source>
        <strain evidence="1 2">HXb2</strain>
    </source>
</reference>
<evidence type="ECO:0000313" key="2">
    <source>
        <dbReference type="Proteomes" id="UP000189883"/>
    </source>
</evidence>
<proteinExistence type="predicted"/>
<evidence type="ECO:0000313" key="1">
    <source>
        <dbReference type="EMBL" id="AQY23229.1"/>
    </source>
</evidence>
<organism evidence="1 2">
    <name type="scientific">Riemerella anatipestifer</name>
    <name type="common">Moraxella anatipestifer</name>
    <dbReference type="NCBI Taxonomy" id="34085"/>
    <lineage>
        <taxon>Bacteria</taxon>
        <taxon>Pseudomonadati</taxon>
        <taxon>Bacteroidota</taxon>
        <taxon>Flavobacteriia</taxon>
        <taxon>Flavobacteriales</taxon>
        <taxon>Weeksellaceae</taxon>
        <taxon>Riemerella</taxon>
    </lineage>
</organism>
<sequence>MSKYISEQKSLQNIGILFNNLTEGTPLATELAEYGYTKDEIEKGKALYTQAQNLYQTNIREGQEETQAYANFKQELDLLNATYATDRKKARIIYKENPEVLNNLRLKGRPPYALASLLENIGVFYNTLKAEESLRTPLQRLKVTETTIEAQLAQLTKTEKAYAAYIQEKGESQQATKDKNEALTKVDKWVREFYSIAKIALEDKPQLLESLAKFVRS</sequence>
<accession>A0A1S7DVT8</accession>
<dbReference type="RefSeq" id="WP_052911254.1">
    <property type="nucleotide sequence ID" value="NZ_CP011859.1"/>
</dbReference>
<dbReference type="AlphaFoldDB" id="A0A1S7DVT8"/>
<dbReference type="Proteomes" id="UP000189883">
    <property type="component" value="Chromosome"/>
</dbReference>
<name>A0A1S7DVT8_RIEAN</name>
<gene>
    <name evidence="1" type="ORF">AB406_2297</name>
</gene>
<dbReference type="EMBL" id="CP011859">
    <property type="protein sequence ID" value="AQY23229.1"/>
    <property type="molecule type" value="Genomic_DNA"/>
</dbReference>